<gene>
    <name evidence="9" type="ORF">SAMN05421687_10642</name>
</gene>
<dbReference type="InterPro" id="IPR000390">
    <property type="entry name" value="Small_drug/metabolite_transptr"/>
</dbReference>
<protein>
    <submittedName>
        <fullName evidence="9">Quaternary ammonium compound-resistance protein SugE</fullName>
    </submittedName>
</protein>
<dbReference type="PANTHER" id="PTHR30561">
    <property type="entry name" value="SMR FAMILY PROTON-DEPENDENT DRUG EFFLUX TRANSPORTER SUGE"/>
    <property type="match status" value="1"/>
</dbReference>
<dbReference type="Pfam" id="PF00893">
    <property type="entry name" value="Multi_Drug_Res"/>
    <property type="match status" value="1"/>
</dbReference>
<dbReference type="GO" id="GO:0022857">
    <property type="term" value="F:transmembrane transporter activity"/>
    <property type="evidence" value="ECO:0007669"/>
    <property type="project" value="InterPro"/>
</dbReference>
<dbReference type="RefSeq" id="WP_076559072.1">
    <property type="nucleotide sequence ID" value="NZ_FTOC01000006.1"/>
</dbReference>
<dbReference type="EMBL" id="FTOC01000006">
    <property type="protein sequence ID" value="SIS48800.1"/>
    <property type="molecule type" value="Genomic_DNA"/>
</dbReference>
<evidence type="ECO:0000256" key="5">
    <source>
        <dbReference type="ARBA" id="ARBA00022989"/>
    </source>
</evidence>
<keyword evidence="5 8" id="KW-1133">Transmembrane helix</keyword>
<dbReference type="PANTHER" id="PTHR30561:SF0">
    <property type="entry name" value="GUANIDINIUM EXPORTER"/>
    <property type="match status" value="1"/>
</dbReference>
<dbReference type="OrthoDB" id="21828at2"/>
<keyword evidence="6 8" id="KW-0472">Membrane</keyword>
<evidence type="ECO:0000256" key="8">
    <source>
        <dbReference type="SAM" id="Phobius"/>
    </source>
</evidence>
<dbReference type="GO" id="GO:0005886">
    <property type="term" value="C:plasma membrane"/>
    <property type="evidence" value="ECO:0007669"/>
    <property type="project" value="UniProtKB-SubCell"/>
</dbReference>
<keyword evidence="3" id="KW-1003">Cell membrane</keyword>
<evidence type="ECO:0000313" key="9">
    <source>
        <dbReference type="EMBL" id="SIS48800.1"/>
    </source>
</evidence>
<dbReference type="Proteomes" id="UP000187608">
    <property type="component" value="Unassembled WGS sequence"/>
</dbReference>
<comment type="subcellular location">
    <subcellularLocation>
        <location evidence="1 7">Cell membrane</location>
        <topology evidence="1 7">Multi-pass membrane protein</topology>
    </subcellularLocation>
</comment>
<organism evidence="9 10">
    <name type="scientific">Salimicrobium flavidum</name>
    <dbReference type="NCBI Taxonomy" id="570947"/>
    <lineage>
        <taxon>Bacteria</taxon>
        <taxon>Bacillati</taxon>
        <taxon>Bacillota</taxon>
        <taxon>Bacilli</taxon>
        <taxon>Bacillales</taxon>
        <taxon>Bacillaceae</taxon>
        <taxon>Salimicrobium</taxon>
    </lineage>
</organism>
<dbReference type="AlphaFoldDB" id="A0A1N7JHL0"/>
<evidence type="ECO:0000256" key="6">
    <source>
        <dbReference type="ARBA" id="ARBA00023136"/>
    </source>
</evidence>
<evidence type="ECO:0000313" key="10">
    <source>
        <dbReference type="Proteomes" id="UP000187608"/>
    </source>
</evidence>
<evidence type="ECO:0000256" key="7">
    <source>
        <dbReference type="RuleBase" id="RU003942"/>
    </source>
</evidence>
<dbReference type="FunFam" id="1.10.3730.20:FF:000001">
    <property type="entry name" value="Quaternary ammonium compound resistance transporter SugE"/>
    <property type="match status" value="1"/>
</dbReference>
<dbReference type="InterPro" id="IPR045324">
    <property type="entry name" value="Small_multidrug_res"/>
</dbReference>
<feature type="transmembrane region" description="Helical" evidence="8">
    <location>
        <begin position="32"/>
        <end position="50"/>
    </location>
</feature>
<dbReference type="Gene3D" id="1.10.3730.20">
    <property type="match status" value="1"/>
</dbReference>
<name>A0A1N7JHL0_9BACI</name>
<evidence type="ECO:0000256" key="1">
    <source>
        <dbReference type="ARBA" id="ARBA00004651"/>
    </source>
</evidence>
<feature type="transmembrane region" description="Helical" evidence="8">
    <location>
        <begin position="84"/>
        <end position="103"/>
    </location>
</feature>
<keyword evidence="4 7" id="KW-0812">Transmembrane</keyword>
<reference evidence="10" key="1">
    <citation type="submission" date="2017-01" db="EMBL/GenBank/DDBJ databases">
        <authorList>
            <person name="Varghese N."/>
            <person name="Submissions S."/>
        </authorList>
    </citation>
    <scope>NUCLEOTIDE SEQUENCE [LARGE SCALE GENOMIC DNA]</scope>
    <source>
        <strain evidence="10">DSM 23127</strain>
    </source>
</reference>
<keyword evidence="10" id="KW-1185">Reference proteome</keyword>
<feature type="transmembrane region" description="Helical" evidence="8">
    <location>
        <begin position="57"/>
        <end position="78"/>
    </location>
</feature>
<dbReference type="InterPro" id="IPR037185">
    <property type="entry name" value="EmrE-like"/>
</dbReference>
<comment type="similarity">
    <text evidence="7">Belongs to the drug/metabolite transporter (DMT) superfamily. Small multidrug resistance (SMR) (TC 2.A.7.1) family.</text>
</comment>
<dbReference type="STRING" id="570947.SAMN05421687_10642"/>
<keyword evidence="2" id="KW-0813">Transport</keyword>
<dbReference type="SUPFAM" id="SSF103481">
    <property type="entry name" value="Multidrug resistance efflux transporter EmrE"/>
    <property type="match status" value="1"/>
</dbReference>
<evidence type="ECO:0000256" key="3">
    <source>
        <dbReference type="ARBA" id="ARBA00022475"/>
    </source>
</evidence>
<accession>A0A1N7JHL0</accession>
<evidence type="ECO:0000256" key="2">
    <source>
        <dbReference type="ARBA" id="ARBA00022448"/>
    </source>
</evidence>
<evidence type="ECO:0000256" key="4">
    <source>
        <dbReference type="ARBA" id="ARBA00022692"/>
    </source>
</evidence>
<proteinExistence type="inferred from homology"/>
<sequence>MAWVFLLIAGFGEVSAMFFLKMSNGFKKITPSLFAVLAGGASFYFLSLSLRDLSIGTAYGIWTGIGSAGTVLLGMLFFKEPVTQKRLLFISFIISGIIGLKMVS</sequence>